<proteinExistence type="predicted"/>
<dbReference type="Gene3D" id="1.10.10.10">
    <property type="entry name" value="Winged helix-like DNA-binding domain superfamily/Winged helix DNA-binding domain"/>
    <property type="match status" value="1"/>
</dbReference>
<dbReference type="EMBL" id="DXAJ01000105">
    <property type="protein sequence ID" value="HJA03137.1"/>
    <property type="molecule type" value="Genomic_DNA"/>
</dbReference>
<comment type="caution">
    <text evidence="2">The sequence shown here is derived from an EMBL/GenBank/DDBJ whole genome shotgun (WGS) entry which is preliminary data.</text>
</comment>
<protein>
    <submittedName>
        <fullName evidence="2">MarR family transcriptional regulator</fullName>
    </submittedName>
</protein>
<organism evidence="2 3">
    <name type="scientific">Candidatus Gallimonas gallistercoris</name>
    <dbReference type="NCBI Taxonomy" id="2838602"/>
    <lineage>
        <taxon>Bacteria</taxon>
        <taxon>Bacillati</taxon>
        <taxon>Bacillota</taxon>
        <taxon>Clostridia</taxon>
        <taxon>Candidatus Gallimonas</taxon>
    </lineage>
</organism>
<dbReference type="SUPFAM" id="SSF46785">
    <property type="entry name" value="Winged helix' DNA-binding domain"/>
    <property type="match status" value="1"/>
</dbReference>
<evidence type="ECO:0000259" key="1">
    <source>
        <dbReference type="Pfam" id="PF12802"/>
    </source>
</evidence>
<gene>
    <name evidence="2" type="ORF">H9797_07175</name>
</gene>
<evidence type="ECO:0000313" key="2">
    <source>
        <dbReference type="EMBL" id="HJA03137.1"/>
    </source>
</evidence>
<reference evidence="2" key="1">
    <citation type="journal article" date="2021" name="PeerJ">
        <title>Extensive microbial diversity within the chicken gut microbiome revealed by metagenomics and culture.</title>
        <authorList>
            <person name="Gilroy R."/>
            <person name="Ravi A."/>
            <person name="Getino M."/>
            <person name="Pursley I."/>
            <person name="Horton D.L."/>
            <person name="Alikhan N.F."/>
            <person name="Baker D."/>
            <person name="Gharbi K."/>
            <person name="Hall N."/>
            <person name="Watson M."/>
            <person name="Adriaenssens E.M."/>
            <person name="Foster-Nyarko E."/>
            <person name="Jarju S."/>
            <person name="Secka A."/>
            <person name="Antonio M."/>
            <person name="Oren A."/>
            <person name="Chaudhuri R.R."/>
            <person name="La Ragione R."/>
            <person name="Hildebrand F."/>
            <person name="Pallen M.J."/>
        </authorList>
    </citation>
    <scope>NUCLEOTIDE SEQUENCE</scope>
    <source>
        <strain evidence="2">CHK156-179</strain>
    </source>
</reference>
<dbReference type="Proteomes" id="UP000824221">
    <property type="component" value="Unassembled WGS sequence"/>
</dbReference>
<accession>A0A9D2KGV3</accession>
<reference evidence="2" key="2">
    <citation type="submission" date="2021-04" db="EMBL/GenBank/DDBJ databases">
        <authorList>
            <person name="Gilroy R."/>
        </authorList>
    </citation>
    <scope>NUCLEOTIDE SEQUENCE</scope>
    <source>
        <strain evidence="2">CHK156-179</strain>
    </source>
</reference>
<feature type="domain" description="HTH marR-type" evidence="1">
    <location>
        <begin position="50"/>
        <end position="98"/>
    </location>
</feature>
<dbReference type="GO" id="GO:0003700">
    <property type="term" value="F:DNA-binding transcription factor activity"/>
    <property type="evidence" value="ECO:0007669"/>
    <property type="project" value="InterPro"/>
</dbReference>
<dbReference type="InterPro" id="IPR036390">
    <property type="entry name" value="WH_DNA-bd_sf"/>
</dbReference>
<evidence type="ECO:0000313" key="3">
    <source>
        <dbReference type="Proteomes" id="UP000824221"/>
    </source>
</evidence>
<dbReference type="InterPro" id="IPR000835">
    <property type="entry name" value="HTH_MarR-typ"/>
</dbReference>
<sequence>MAEHEQKKDDMQLEEDLILAWIHATGVLKNTRITQKMIYNEAVVMSIVYERYREDGVGAVTFGEICRRTRMLKSLVNRTIGTLASRGFLERRTGEDKRTTYVVPVKKKLPEFLEEHERSLALARRIIGLIGEEDARTFCRIAEKVFHADPLPDHEKDD</sequence>
<dbReference type="AlphaFoldDB" id="A0A9D2KGV3"/>
<name>A0A9D2KGV3_9FIRM</name>
<dbReference type="Pfam" id="PF12802">
    <property type="entry name" value="MarR_2"/>
    <property type="match status" value="1"/>
</dbReference>
<dbReference type="InterPro" id="IPR036388">
    <property type="entry name" value="WH-like_DNA-bd_sf"/>
</dbReference>